<dbReference type="GO" id="GO:0030313">
    <property type="term" value="C:cell envelope"/>
    <property type="evidence" value="ECO:0007669"/>
    <property type="project" value="UniProtKB-SubCell"/>
</dbReference>
<sequence>MKRIVLLLLICITALGCSNNSTFSIEATTDHSNDEKVYLIKKGENNIAIAIDSTEVIEGKFFFSDSIVVPEMHYVFFENDYKKLLLGLRGEKIPPPDYIELVLEPGSIKIKIYKDSIRNSKVTGTKSNDDYNKYYKEANDFFVELRKIQIEARNALKDSLVVSDLNQQFEQMRAKLIDYEVSFITNNNDSYLSSLILQRMIEYNEIELEKAEDIFKNFTDLIQQTSSSKQIKETIEDLNKQKKESLPIGSLAPKFSGPDLNGNIIELDNINSKVIMIDFWASWCAPCRVENSDLVDLNTKYSTDEFQIIGVSLDRDKESWENAINEDKLTEWVHISHVKFWDEPIARLYNITKMPTSYLLNSEKKIIGIDVKGSELDKRISVLLAK</sequence>
<dbReference type="Gene3D" id="3.40.30.10">
    <property type="entry name" value="Glutaredoxin"/>
    <property type="match status" value="1"/>
</dbReference>
<dbReference type="Pfam" id="PF13905">
    <property type="entry name" value="Thioredoxin_8"/>
    <property type="match status" value="1"/>
</dbReference>
<dbReference type="PROSITE" id="PS51352">
    <property type="entry name" value="THIOREDOXIN_2"/>
    <property type="match status" value="1"/>
</dbReference>
<keyword evidence="3" id="KW-1015">Disulfide bond</keyword>
<dbReference type="InterPro" id="IPR036249">
    <property type="entry name" value="Thioredoxin-like_sf"/>
</dbReference>
<dbReference type="InterPro" id="IPR012336">
    <property type="entry name" value="Thioredoxin-like_fold"/>
</dbReference>
<dbReference type="GO" id="GO:0017004">
    <property type="term" value="P:cytochrome complex assembly"/>
    <property type="evidence" value="ECO:0007669"/>
    <property type="project" value="UniProtKB-KW"/>
</dbReference>
<dbReference type="InterPro" id="IPR050553">
    <property type="entry name" value="Thioredoxin_ResA/DsbE_sf"/>
</dbReference>
<dbReference type="PROSITE" id="PS00194">
    <property type="entry name" value="THIOREDOXIN_1"/>
    <property type="match status" value="1"/>
</dbReference>
<dbReference type="AlphaFoldDB" id="A0A381SFQ7"/>
<name>A0A381SFQ7_9ZZZZ</name>
<proteinExistence type="predicted"/>
<reference evidence="6" key="1">
    <citation type="submission" date="2018-05" db="EMBL/GenBank/DDBJ databases">
        <authorList>
            <person name="Lanie J.A."/>
            <person name="Ng W.-L."/>
            <person name="Kazmierczak K.M."/>
            <person name="Andrzejewski T.M."/>
            <person name="Davidsen T.M."/>
            <person name="Wayne K.J."/>
            <person name="Tettelin H."/>
            <person name="Glass J.I."/>
            <person name="Rusch D."/>
            <person name="Podicherti R."/>
            <person name="Tsui H.-C.T."/>
            <person name="Winkler M.E."/>
        </authorList>
    </citation>
    <scope>NUCLEOTIDE SEQUENCE</scope>
</reference>
<evidence type="ECO:0000313" key="6">
    <source>
        <dbReference type="EMBL" id="SVA02895.1"/>
    </source>
</evidence>
<comment type="subcellular location">
    <subcellularLocation>
        <location evidence="1">Cell envelope</location>
    </subcellularLocation>
</comment>
<dbReference type="PROSITE" id="PS51257">
    <property type="entry name" value="PROKAR_LIPOPROTEIN"/>
    <property type="match status" value="1"/>
</dbReference>
<dbReference type="SUPFAM" id="SSF52833">
    <property type="entry name" value="Thioredoxin-like"/>
    <property type="match status" value="2"/>
</dbReference>
<dbReference type="InterPro" id="IPR013766">
    <property type="entry name" value="Thioredoxin_domain"/>
</dbReference>
<organism evidence="6">
    <name type="scientific">marine metagenome</name>
    <dbReference type="NCBI Taxonomy" id="408172"/>
    <lineage>
        <taxon>unclassified sequences</taxon>
        <taxon>metagenomes</taxon>
        <taxon>ecological metagenomes</taxon>
    </lineage>
</organism>
<accession>A0A381SFQ7</accession>
<dbReference type="Pfam" id="PF14289">
    <property type="entry name" value="DUF4369"/>
    <property type="match status" value="1"/>
</dbReference>
<dbReference type="CDD" id="cd02966">
    <property type="entry name" value="TlpA_like_family"/>
    <property type="match status" value="1"/>
</dbReference>
<evidence type="ECO:0000256" key="1">
    <source>
        <dbReference type="ARBA" id="ARBA00004196"/>
    </source>
</evidence>
<keyword evidence="4" id="KW-0676">Redox-active center</keyword>
<dbReference type="EMBL" id="UINC01003053">
    <property type="protein sequence ID" value="SVA02895.1"/>
    <property type="molecule type" value="Genomic_DNA"/>
</dbReference>
<dbReference type="InterPro" id="IPR017937">
    <property type="entry name" value="Thioredoxin_CS"/>
</dbReference>
<dbReference type="PANTHER" id="PTHR42852">
    <property type="entry name" value="THIOL:DISULFIDE INTERCHANGE PROTEIN DSBE"/>
    <property type="match status" value="1"/>
</dbReference>
<evidence type="ECO:0000256" key="2">
    <source>
        <dbReference type="ARBA" id="ARBA00022748"/>
    </source>
</evidence>
<evidence type="ECO:0000256" key="3">
    <source>
        <dbReference type="ARBA" id="ARBA00023157"/>
    </source>
</evidence>
<feature type="domain" description="Thioredoxin" evidence="5">
    <location>
        <begin position="246"/>
        <end position="386"/>
    </location>
</feature>
<dbReference type="PANTHER" id="PTHR42852:SF6">
    <property type="entry name" value="THIOL:DISULFIDE INTERCHANGE PROTEIN DSBE"/>
    <property type="match status" value="1"/>
</dbReference>
<keyword evidence="2" id="KW-0201">Cytochrome c-type biogenesis</keyword>
<evidence type="ECO:0000259" key="5">
    <source>
        <dbReference type="PROSITE" id="PS51352"/>
    </source>
</evidence>
<evidence type="ECO:0000256" key="4">
    <source>
        <dbReference type="ARBA" id="ARBA00023284"/>
    </source>
</evidence>
<dbReference type="InterPro" id="IPR025380">
    <property type="entry name" value="DUF4369"/>
</dbReference>
<gene>
    <name evidence="6" type="ORF">METZ01_LOCUS55749</name>
</gene>
<protein>
    <recommendedName>
        <fullName evidence="5">Thioredoxin domain-containing protein</fullName>
    </recommendedName>
</protein>